<evidence type="ECO:0008006" key="3">
    <source>
        <dbReference type="Google" id="ProtNLM"/>
    </source>
</evidence>
<accession>V8CDG8</accession>
<gene>
    <name evidence="1" type="ORF">HMPREF2086_00390</name>
</gene>
<evidence type="ECO:0000313" key="1">
    <source>
        <dbReference type="EMBL" id="ETD25055.1"/>
    </source>
</evidence>
<dbReference type="RefSeq" id="WP_023927070.1">
    <property type="nucleotide sequence ID" value="NZ_KI669454.1"/>
</dbReference>
<dbReference type="OrthoDB" id="5319993at2"/>
<dbReference type="Proteomes" id="UP000018731">
    <property type="component" value="Unassembled WGS sequence"/>
</dbReference>
<dbReference type="AlphaFoldDB" id="V8CDG8"/>
<dbReference type="STRING" id="1357400.HMPREF2086_00390"/>
<dbReference type="EMBL" id="AZJI01000001">
    <property type="protein sequence ID" value="ETD25055.1"/>
    <property type="molecule type" value="Genomic_DNA"/>
</dbReference>
<reference evidence="1 2" key="1">
    <citation type="journal article" date="2014" name="Genome Announc.">
        <title>Draft genome sequences of six enterohepatic helicobacter species isolated from humans and one from rhesus macaques.</title>
        <authorList>
            <person name="Shen Z."/>
            <person name="Sheh A."/>
            <person name="Young S.K."/>
            <person name="Abouelliel A."/>
            <person name="Ward D.V."/>
            <person name="Earl A.M."/>
            <person name="Fox J.G."/>
        </authorList>
    </citation>
    <scope>NUCLEOTIDE SEQUENCE [LARGE SCALE GENOMIC DNA]</scope>
    <source>
        <strain evidence="1 2">MIT 99-5501</strain>
    </source>
</reference>
<name>V8CDG8_9HELI</name>
<dbReference type="PATRIC" id="fig|1357400.3.peg.534"/>
<organism evidence="1 2">
    <name type="scientific">Helicobacter macacae MIT 99-5501</name>
    <dbReference type="NCBI Taxonomy" id="1357400"/>
    <lineage>
        <taxon>Bacteria</taxon>
        <taxon>Pseudomonadati</taxon>
        <taxon>Campylobacterota</taxon>
        <taxon>Epsilonproteobacteria</taxon>
        <taxon>Campylobacterales</taxon>
        <taxon>Helicobacteraceae</taxon>
        <taxon>Helicobacter</taxon>
    </lineage>
</organism>
<sequence length="200" mass="22922">MKISEVKTAFKIADVEFVAGSTKLNFNYLKNLKDENGKALPQSILTQNVARVYLIVVDGVIKKIGGSQAKGGIKNTLEIYRDGGVKGRPAIRSYGVWYFLYYTILEGKKIEFYMIYQENFEKEIKGLFGLKNVKNAYISYKLIEECCVADYLACENGKHPDWNVQEQGKDWPLEIKNEHAQIQKNAQSRAKKVIRKEVKR</sequence>
<protein>
    <recommendedName>
        <fullName evidence="3">Type II restriction endonuclease</fullName>
    </recommendedName>
</protein>
<comment type="caution">
    <text evidence="1">The sequence shown here is derived from an EMBL/GenBank/DDBJ whole genome shotgun (WGS) entry which is preliminary data.</text>
</comment>
<keyword evidence="2" id="KW-1185">Reference proteome</keyword>
<dbReference type="REBASE" id="94855">
    <property type="entry name" value="Hma5501ORF389P"/>
</dbReference>
<dbReference type="Gene3D" id="3.40.1440.50">
    <property type="match status" value="1"/>
</dbReference>
<dbReference type="HOGENOM" id="CLU_118057_0_0_7"/>
<proteinExistence type="predicted"/>
<evidence type="ECO:0000313" key="2">
    <source>
        <dbReference type="Proteomes" id="UP000018731"/>
    </source>
</evidence>